<sequence>MHGTPHLLAILRRELAAAGFTLGDVASAIGTSERRAQTLMANGTMKLRDIDKLVELLHLDFDEILSEVGYPRPFGAPLALSASVSSRFEEG</sequence>
<gene>
    <name evidence="1" type="ORF">J2W25_005292</name>
</gene>
<protein>
    <recommendedName>
        <fullName evidence="3">XRE family transcriptional regulator</fullName>
    </recommendedName>
</protein>
<dbReference type="Proteomes" id="UP001244295">
    <property type="component" value="Unassembled WGS sequence"/>
</dbReference>
<evidence type="ECO:0008006" key="3">
    <source>
        <dbReference type="Google" id="ProtNLM"/>
    </source>
</evidence>
<name>A0AAW8E358_9BURK</name>
<proteinExistence type="predicted"/>
<organism evidence="1 2">
    <name type="scientific">Variovorax boronicumulans</name>
    <dbReference type="NCBI Taxonomy" id="436515"/>
    <lineage>
        <taxon>Bacteria</taxon>
        <taxon>Pseudomonadati</taxon>
        <taxon>Pseudomonadota</taxon>
        <taxon>Betaproteobacteria</taxon>
        <taxon>Burkholderiales</taxon>
        <taxon>Comamonadaceae</taxon>
        <taxon>Variovorax</taxon>
    </lineage>
</organism>
<dbReference type="RefSeq" id="WP_139704343.1">
    <property type="nucleotide sequence ID" value="NZ_JAUSRR010000010.1"/>
</dbReference>
<evidence type="ECO:0000313" key="2">
    <source>
        <dbReference type="Proteomes" id="UP001244295"/>
    </source>
</evidence>
<dbReference type="EMBL" id="JAUSRR010000010">
    <property type="protein sequence ID" value="MDP9926245.1"/>
    <property type="molecule type" value="Genomic_DNA"/>
</dbReference>
<evidence type="ECO:0000313" key="1">
    <source>
        <dbReference type="EMBL" id="MDP9926245.1"/>
    </source>
</evidence>
<comment type="caution">
    <text evidence="1">The sequence shown here is derived from an EMBL/GenBank/DDBJ whole genome shotgun (WGS) entry which is preliminary data.</text>
</comment>
<dbReference type="AlphaFoldDB" id="A0AAW8E358"/>
<accession>A0AAW8E358</accession>
<reference evidence="1" key="1">
    <citation type="submission" date="2023-07" db="EMBL/GenBank/DDBJ databases">
        <title>Sorghum-associated microbial communities from plants grown in Nebraska, USA.</title>
        <authorList>
            <person name="Schachtman D."/>
        </authorList>
    </citation>
    <scope>NUCLEOTIDE SEQUENCE</scope>
    <source>
        <strain evidence="1">DS2795</strain>
    </source>
</reference>